<evidence type="ECO:0000256" key="3">
    <source>
        <dbReference type="ARBA" id="ARBA00022723"/>
    </source>
</evidence>
<keyword evidence="6" id="KW-0862">Zinc</keyword>
<evidence type="ECO:0000259" key="12">
    <source>
        <dbReference type="PROSITE" id="PS51017"/>
    </source>
</evidence>
<dbReference type="GO" id="GO:0008270">
    <property type="term" value="F:zinc ion binding"/>
    <property type="evidence" value="ECO:0007669"/>
    <property type="project" value="UniProtKB-KW"/>
</dbReference>
<dbReference type="GO" id="GO:0006355">
    <property type="term" value="P:regulation of DNA-templated transcription"/>
    <property type="evidence" value="ECO:0007669"/>
    <property type="project" value="UniProtKB-ARBA"/>
</dbReference>
<name>A0AAD3SQ88_NEPGR</name>
<keyword evidence="5 8" id="KW-0863">Zinc-finger</keyword>
<feature type="domain" description="B box-type" evidence="11">
    <location>
        <begin position="57"/>
        <end position="105"/>
    </location>
</feature>
<dbReference type="GO" id="GO:0005634">
    <property type="term" value="C:nucleus"/>
    <property type="evidence" value="ECO:0007669"/>
    <property type="project" value="UniProtKB-SubCell"/>
</dbReference>
<gene>
    <name evidence="13" type="ORF">Nepgr_016938</name>
</gene>
<dbReference type="PROSITE" id="PS51017">
    <property type="entry name" value="CCT"/>
    <property type="match status" value="1"/>
</dbReference>
<evidence type="ECO:0000256" key="1">
    <source>
        <dbReference type="ARBA" id="ARBA00004123"/>
    </source>
</evidence>
<dbReference type="InterPro" id="IPR000315">
    <property type="entry name" value="Znf_B-box"/>
</dbReference>
<keyword evidence="3" id="KW-0479">Metal-binding</keyword>
<reference evidence="13" key="1">
    <citation type="submission" date="2023-05" db="EMBL/GenBank/DDBJ databases">
        <title>Nepenthes gracilis genome sequencing.</title>
        <authorList>
            <person name="Fukushima K."/>
        </authorList>
    </citation>
    <scope>NUCLEOTIDE SEQUENCE</scope>
    <source>
        <strain evidence="13">SING2019-196</strain>
    </source>
</reference>
<dbReference type="CDD" id="cd19821">
    <property type="entry name" value="Bbox1_BBX-like"/>
    <property type="match status" value="2"/>
</dbReference>
<evidence type="ECO:0000256" key="5">
    <source>
        <dbReference type="ARBA" id="ARBA00022771"/>
    </source>
</evidence>
<feature type="region of interest" description="Disordered" evidence="10">
    <location>
        <begin position="367"/>
        <end position="415"/>
    </location>
</feature>
<dbReference type="Pfam" id="PF00643">
    <property type="entry name" value="zf-B_box"/>
    <property type="match status" value="1"/>
</dbReference>
<dbReference type="EMBL" id="BSYO01000015">
    <property type="protein sequence ID" value="GMH15097.1"/>
    <property type="molecule type" value="Genomic_DNA"/>
</dbReference>
<feature type="region of interest" description="Disordered" evidence="10">
    <location>
        <begin position="201"/>
        <end position="227"/>
    </location>
</feature>
<evidence type="ECO:0000256" key="8">
    <source>
        <dbReference type="PROSITE-ProRule" id="PRU00024"/>
    </source>
</evidence>
<evidence type="ECO:0000256" key="7">
    <source>
        <dbReference type="ARBA" id="ARBA00023242"/>
    </source>
</evidence>
<keyword evidence="7 9" id="KW-0539">Nucleus</keyword>
<organism evidence="13 14">
    <name type="scientific">Nepenthes gracilis</name>
    <name type="common">Slender pitcher plant</name>
    <dbReference type="NCBI Taxonomy" id="150966"/>
    <lineage>
        <taxon>Eukaryota</taxon>
        <taxon>Viridiplantae</taxon>
        <taxon>Streptophyta</taxon>
        <taxon>Embryophyta</taxon>
        <taxon>Tracheophyta</taxon>
        <taxon>Spermatophyta</taxon>
        <taxon>Magnoliopsida</taxon>
        <taxon>eudicotyledons</taxon>
        <taxon>Gunneridae</taxon>
        <taxon>Pentapetalae</taxon>
        <taxon>Caryophyllales</taxon>
        <taxon>Nepenthaceae</taxon>
        <taxon>Nepenthes</taxon>
    </lineage>
</organism>
<dbReference type="PROSITE" id="PS50119">
    <property type="entry name" value="ZF_BBOX"/>
    <property type="match status" value="2"/>
</dbReference>
<evidence type="ECO:0000256" key="10">
    <source>
        <dbReference type="SAM" id="MobiDB-lite"/>
    </source>
</evidence>
<proteinExistence type="inferred from homology"/>
<dbReference type="AlphaFoldDB" id="A0AAD3SQ88"/>
<accession>A0AAD3SQ88</accession>
<comment type="caution">
    <text evidence="13">The sequence shown here is derived from an EMBL/GenBank/DDBJ whole genome shotgun (WGS) entry which is preliminary data.</text>
</comment>
<comment type="subcellular location">
    <subcellularLocation>
        <location evidence="1 9">Nucleus</location>
    </subcellularLocation>
</comment>
<dbReference type="InterPro" id="IPR049808">
    <property type="entry name" value="CONSTANS-like_Bbox1"/>
</dbReference>
<evidence type="ECO:0000256" key="9">
    <source>
        <dbReference type="PROSITE-ProRule" id="PRU00357"/>
    </source>
</evidence>
<feature type="domain" description="B box-type" evidence="11">
    <location>
        <begin position="14"/>
        <end position="61"/>
    </location>
</feature>
<protein>
    <submittedName>
        <fullName evidence="13">Uncharacterized protein</fullName>
    </submittedName>
</protein>
<dbReference type="InterPro" id="IPR010402">
    <property type="entry name" value="CCT_domain"/>
</dbReference>
<evidence type="ECO:0000256" key="2">
    <source>
        <dbReference type="ARBA" id="ARBA00010024"/>
    </source>
</evidence>
<keyword evidence="4" id="KW-0677">Repeat</keyword>
<dbReference type="Proteomes" id="UP001279734">
    <property type="component" value="Unassembled WGS sequence"/>
</dbReference>
<comment type="similarity">
    <text evidence="2">Belongs to the CONSTANS family.</text>
</comment>
<evidence type="ECO:0000256" key="6">
    <source>
        <dbReference type="ARBA" id="ARBA00022833"/>
    </source>
</evidence>
<keyword evidence="14" id="KW-1185">Reference proteome</keyword>
<sequence>MVRPKSRRDGQGEGEEEFCDFCNERIAVLYCRVDTAKLCLPCDQQVHSANALSRKHLRSQICDNCGSEPASVRCSTDQLALCQDCDWEAHSTCSVSAASHDRTLLDGFSGCPTALELASVWGLDLDSKSPFNVPSQQMVIVNTCRNLDLWELKSESMVPCEKSMLYNPHVENVMELKTQTSVKRKQVIMKQLVELQKRYLKGGGGGGGGGDDEEGGGPGGGDGAENLLLVPETPSHSSWRQQGDVVERVVGHVENQGLQQCQLANFTSLLTMTMSNADSMDNERLLGVGNLMWNINPSNQATQIWDFNLGRMRDHEESGCLEVAYRGKQVGFTLNSCSELLKEPDVATSKILGDMYEMNCSVGKEDVQTFHNNSNNPTASQGLATSGNNNLPIPKPSSGGSAFGKPRGSSGSKDINFLDQPIFSTGESTIAATAKANMEMLAQNRGDAMKRYREKKKTRRYDKHIRYESRKARADTRKRVKGRFVKASEAPIG</sequence>
<dbReference type="PANTHER" id="PTHR31717:SF45">
    <property type="entry name" value="ZINC FINGER PROTEIN CONSTANS-LIKE 14-RELATED"/>
    <property type="match status" value="1"/>
</dbReference>
<feature type="domain" description="CCT" evidence="12">
    <location>
        <begin position="445"/>
        <end position="487"/>
    </location>
</feature>
<evidence type="ECO:0000256" key="4">
    <source>
        <dbReference type="ARBA" id="ARBA00022737"/>
    </source>
</evidence>
<dbReference type="PANTHER" id="PTHR31717">
    <property type="entry name" value="ZINC FINGER PROTEIN CONSTANS-LIKE 10"/>
    <property type="match status" value="1"/>
</dbReference>
<evidence type="ECO:0000313" key="14">
    <source>
        <dbReference type="Proteomes" id="UP001279734"/>
    </source>
</evidence>
<evidence type="ECO:0000313" key="13">
    <source>
        <dbReference type="EMBL" id="GMH15097.1"/>
    </source>
</evidence>
<feature type="compositionally biased region" description="Polar residues" evidence="10">
    <location>
        <begin position="369"/>
        <end position="391"/>
    </location>
</feature>
<dbReference type="SMART" id="SM00336">
    <property type="entry name" value="BBOX"/>
    <property type="match status" value="2"/>
</dbReference>
<dbReference type="Pfam" id="PF06203">
    <property type="entry name" value="CCT"/>
    <property type="match status" value="1"/>
</dbReference>
<evidence type="ECO:0000259" key="11">
    <source>
        <dbReference type="PROSITE" id="PS50119"/>
    </source>
</evidence>